<keyword evidence="4" id="KW-0378">Hydrolase</keyword>
<sequence length="423" mass="45866" precursor="true">MPLPRHFSVDRLRCFSPLTAALAAVIASGVLAGGAATAQQAKEEEGTIVQIGPDKGQDDPSQSDARDPRRRSVRPGFGGRFGPPQPALSPSPYYIGLVGGDITPELLAHLDLPKGGLLVREVTPDGPAAEAGVERHDVLVRANGKPLTSMQDLVEVVDEQGKAKGRITLELIRGGRPETVWVDPKERPQNANPGRRVPQAGRDRQFPNQPGMFGDLPPGVDEQMLLDLLDDRWPGLLDREDGPFDDAFGGAFGEGAGPPGFGFRGAPFGQGPNGGRVQAQQFQFRQLPNGVSVSVTQQNNEPAQITVRRGDEEWVVEGDDPESLAALPEDLRPFVEQMLNQQAAPRNFRLDQGDLQPPAARRRAFGDDLPGLEGFDPENEIQQRLDEMERQMQEFRQRMRGEAPGAAEPPVQPEGAEVEIPAE</sequence>
<dbReference type="EC" id="3.4.21.107" evidence="4"/>
<feature type="domain" description="PDZ" evidence="3">
    <location>
        <begin position="116"/>
        <end position="175"/>
    </location>
</feature>
<evidence type="ECO:0000256" key="1">
    <source>
        <dbReference type="SAM" id="MobiDB-lite"/>
    </source>
</evidence>
<evidence type="ECO:0000259" key="3">
    <source>
        <dbReference type="PROSITE" id="PS50106"/>
    </source>
</evidence>
<keyword evidence="4" id="KW-0645">Protease</keyword>
<dbReference type="OrthoDB" id="255789at2"/>
<dbReference type="Proteomes" id="UP000315440">
    <property type="component" value="Unassembled WGS sequence"/>
</dbReference>
<dbReference type="EMBL" id="SJPQ01000001">
    <property type="protein sequence ID" value="TWT91137.1"/>
    <property type="molecule type" value="Genomic_DNA"/>
</dbReference>
<keyword evidence="5" id="KW-1185">Reference proteome</keyword>
<evidence type="ECO:0000313" key="4">
    <source>
        <dbReference type="EMBL" id="TWT91137.1"/>
    </source>
</evidence>
<gene>
    <name evidence="4" type="primary">mucD_3</name>
    <name evidence="4" type="ORF">Mal64_15360</name>
</gene>
<accession>A0A5C5ZVU6</accession>
<dbReference type="GO" id="GO:0006508">
    <property type="term" value="P:proteolysis"/>
    <property type="evidence" value="ECO:0007669"/>
    <property type="project" value="UniProtKB-KW"/>
</dbReference>
<proteinExistence type="predicted"/>
<organism evidence="4 5">
    <name type="scientific">Pseudobythopirellula maris</name>
    <dbReference type="NCBI Taxonomy" id="2527991"/>
    <lineage>
        <taxon>Bacteria</taxon>
        <taxon>Pseudomonadati</taxon>
        <taxon>Planctomycetota</taxon>
        <taxon>Planctomycetia</taxon>
        <taxon>Pirellulales</taxon>
        <taxon>Lacipirellulaceae</taxon>
        <taxon>Pseudobythopirellula</taxon>
    </lineage>
</organism>
<dbReference type="GO" id="GO:0008233">
    <property type="term" value="F:peptidase activity"/>
    <property type="evidence" value="ECO:0007669"/>
    <property type="project" value="UniProtKB-KW"/>
</dbReference>
<dbReference type="CDD" id="cd06779">
    <property type="entry name" value="cpPDZ_Deg_HtrA-like"/>
    <property type="match status" value="1"/>
</dbReference>
<dbReference type="SUPFAM" id="SSF50156">
    <property type="entry name" value="PDZ domain-like"/>
    <property type="match status" value="1"/>
</dbReference>
<dbReference type="InterPro" id="IPR001478">
    <property type="entry name" value="PDZ"/>
</dbReference>
<feature type="signal peptide" evidence="2">
    <location>
        <begin position="1"/>
        <end position="32"/>
    </location>
</feature>
<protein>
    <submittedName>
        <fullName evidence="4">Putative periplasmic serine endoprotease DegP-like</fullName>
        <ecNumber evidence="4">3.4.21.107</ecNumber>
    </submittedName>
</protein>
<feature type="region of interest" description="Disordered" evidence="1">
    <location>
        <begin position="180"/>
        <end position="210"/>
    </location>
</feature>
<comment type="caution">
    <text evidence="4">The sequence shown here is derived from an EMBL/GenBank/DDBJ whole genome shotgun (WGS) entry which is preliminary data.</text>
</comment>
<dbReference type="PROSITE" id="PS50106">
    <property type="entry name" value="PDZ"/>
    <property type="match status" value="1"/>
</dbReference>
<dbReference type="AlphaFoldDB" id="A0A5C5ZVU6"/>
<dbReference type="RefSeq" id="WP_146398607.1">
    <property type="nucleotide sequence ID" value="NZ_SJPQ01000001.1"/>
</dbReference>
<keyword evidence="2" id="KW-0732">Signal</keyword>
<dbReference type="Pfam" id="PF13180">
    <property type="entry name" value="PDZ_2"/>
    <property type="match status" value="1"/>
</dbReference>
<name>A0A5C5ZVU6_9BACT</name>
<reference evidence="4 5" key="1">
    <citation type="submission" date="2019-02" db="EMBL/GenBank/DDBJ databases">
        <title>Deep-cultivation of Planctomycetes and their phenomic and genomic characterization uncovers novel biology.</title>
        <authorList>
            <person name="Wiegand S."/>
            <person name="Jogler M."/>
            <person name="Boedeker C."/>
            <person name="Pinto D."/>
            <person name="Vollmers J."/>
            <person name="Rivas-Marin E."/>
            <person name="Kohn T."/>
            <person name="Peeters S.H."/>
            <person name="Heuer A."/>
            <person name="Rast P."/>
            <person name="Oberbeckmann S."/>
            <person name="Bunk B."/>
            <person name="Jeske O."/>
            <person name="Meyerdierks A."/>
            <person name="Storesund J.E."/>
            <person name="Kallscheuer N."/>
            <person name="Luecker S."/>
            <person name="Lage O.M."/>
            <person name="Pohl T."/>
            <person name="Merkel B.J."/>
            <person name="Hornburger P."/>
            <person name="Mueller R.-W."/>
            <person name="Bruemmer F."/>
            <person name="Labrenz M."/>
            <person name="Spormann A.M."/>
            <person name="Op Den Camp H."/>
            <person name="Overmann J."/>
            <person name="Amann R."/>
            <person name="Jetten M.S.M."/>
            <person name="Mascher T."/>
            <person name="Medema M.H."/>
            <person name="Devos D.P."/>
            <person name="Kaster A.-K."/>
            <person name="Ovreas L."/>
            <person name="Rohde M."/>
            <person name="Galperin M.Y."/>
            <person name="Jogler C."/>
        </authorList>
    </citation>
    <scope>NUCLEOTIDE SEQUENCE [LARGE SCALE GENOMIC DNA]</scope>
    <source>
        <strain evidence="4 5">Mal64</strain>
    </source>
</reference>
<dbReference type="Gene3D" id="2.30.42.10">
    <property type="match status" value="1"/>
</dbReference>
<dbReference type="SMART" id="SM00228">
    <property type="entry name" value="PDZ"/>
    <property type="match status" value="1"/>
</dbReference>
<evidence type="ECO:0000256" key="2">
    <source>
        <dbReference type="SAM" id="SignalP"/>
    </source>
</evidence>
<feature type="region of interest" description="Disordered" evidence="1">
    <location>
        <begin position="396"/>
        <end position="423"/>
    </location>
</feature>
<evidence type="ECO:0000313" key="5">
    <source>
        <dbReference type="Proteomes" id="UP000315440"/>
    </source>
</evidence>
<feature type="region of interest" description="Disordered" evidence="1">
    <location>
        <begin position="43"/>
        <end position="85"/>
    </location>
</feature>
<dbReference type="InterPro" id="IPR036034">
    <property type="entry name" value="PDZ_sf"/>
</dbReference>
<feature type="chain" id="PRO_5023118029" evidence="2">
    <location>
        <begin position="33"/>
        <end position="423"/>
    </location>
</feature>